<dbReference type="AlphaFoldDB" id="A0A1R1B8N4"/>
<keyword evidence="2" id="KW-0238">DNA-binding</keyword>
<dbReference type="OrthoDB" id="9810708at2"/>
<dbReference type="PROSITE" id="PS50042">
    <property type="entry name" value="CNMP_BINDING_3"/>
    <property type="match status" value="1"/>
</dbReference>
<dbReference type="GO" id="GO:0003700">
    <property type="term" value="F:DNA-binding transcription factor activity"/>
    <property type="evidence" value="ECO:0007669"/>
    <property type="project" value="TreeGrafter"/>
</dbReference>
<dbReference type="SUPFAM" id="SSF46785">
    <property type="entry name" value="Winged helix' DNA-binding domain"/>
    <property type="match status" value="1"/>
</dbReference>
<dbReference type="GO" id="GO:0003677">
    <property type="term" value="F:DNA binding"/>
    <property type="evidence" value="ECO:0007669"/>
    <property type="project" value="UniProtKB-KW"/>
</dbReference>
<dbReference type="InterPro" id="IPR012318">
    <property type="entry name" value="HTH_CRP"/>
</dbReference>
<evidence type="ECO:0000256" key="3">
    <source>
        <dbReference type="ARBA" id="ARBA00023159"/>
    </source>
</evidence>
<dbReference type="SMART" id="SM00100">
    <property type="entry name" value="cNMP"/>
    <property type="match status" value="1"/>
</dbReference>
<dbReference type="Proteomes" id="UP000187074">
    <property type="component" value="Unassembled WGS sequence"/>
</dbReference>
<evidence type="ECO:0000313" key="8">
    <source>
        <dbReference type="Proteomes" id="UP000187074"/>
    </source>
</evidence>
<dbReference type="PROSITE" id="PS51063">
    <property type="entry name" value="HTH_CRP_2"/>
    <property type="match status" value="1"/>
</dbReference>
<dbReference type="Gene3D" id="2.60.120.10">
    <property type="entry name" value="Jelly Rolls"/>
    <property type="match status" value="1"/>
</dbReference>
<evidence type="ECO:0000259" key="6">
    <source>
        <dbReference type="PROSITE" id="PS51063"/>
    </source>
</evidence>
<dbReference type="RefSeq" id="WP_076320846.1">
    <property type="nucleotide sequence ID" value="NZ_MRTF01000001.1"/>
</dbReference>
<comment type="caution">
    <text evidence="7">The sequence shown here is derived from an EMBL/GenBank/DDBJ whole genome shotgun (WGS) entry which is preliminary data.</text>
</comment>
<feature type="domain" description="HTH crp-type" evidence="6">
    <location>
        <begin position="150"/>
        <end position="224"/>
    </location>
</feature>
<organism evidence="7 8">
    <name type="scientific">Paenibacillus lautus</name>
    <name type="common">Bacillus lautus</name>
    <dbReference type="NCBI Taxonomy" id="1401"/>
    <lineage>
        <taxon>Bacteria</taxon>
        <taxon>Bacillati</taxon>
        <taxon>Bacillota</taxon>
        <taxon>Bacilli</taxon>
        <taxon>Bacillales</taxon>
        <taxon>Paenibacillaceae</taxon>
        <taxon>Paenibacillus</taxon>
    </lineage>
</organism>
<dbReference type="Gene3D" id="1.10.10.10">
    <property type="entry name" value="Winged helix-like DNA-binding domain superfamily/Winged helix DNA-binding domain"/>
    <property type="match status" value="1"/>
</dbReference>
<feature type="domain" description="Cyclic nucleotide-binding" evidence="5">
    <location>
        <begin position="16"/>
        <end position="119"/>
    </location>
</feature>
<dbReference type="SUPFAM" id="SSF51206">
    <property type="entry name" value="cAMP-binding domain-like"/>
    <property type="match status" value="1"/>
</dbReference>
<dbReference type="SMART" id="SM00419">
    <property type="entry name" value="HTH_CRP"/>
    <property type="match status" value="1"/>
</dbReference>
<evidence type="ECO:0000256" key="1">
    <source>
        <dbReference type="ARBA" id="ARBA00023015"/>
    </source>
</evidence>
<keyword evidence="3" id="KW-0010">Activator</keyword>
<dbReference type="STRING" id="1401.BK123_02540"/>
<accession>A0A1R1B8N4</accession>
<sequence>MKTTVDHVMEIENLGNTQCFSEQNRNRLLVSMKERVLPEGSHLFWEGDFADKLYYVKQGRIKLTKSTDEGKELILYMYHPGDMVGQADPFFSNNHSFSAEVLEDSVVGVIEHKDLELLICQHCDFAIDFMKWMGIHHRITQTKFRDLMMYGKPGALTSTLIRLSNTYGQHQADDTILINKKITHTDLSNMIGATRESVNRMLSDLRKKDAIEYAGGMIVIKDLPMLQEICHCELCPNEICRI</sequence>
<dbReference type="InterPro" id="IPR036390">
    <property type="entry name" value="WH_DNA-bd_sf"/>
</dbReference>
<dbReference type="InterPro" id="IPR018490">
    <property type="entry name" value="cNMP-bd_dom_sf"/>
</dbReference>
<dbReference type="InterPro" id="IPR036388">
    <property type="entry name" value="WH-like_DNA-bd_sf"/>
</dbReference>
<dbReference type="InterPro" id="IPR014710">
    <property type="entry name" value="RmlC-like_jellyroll"/>
</dbReference>
<evidence type="ECO:0008006" key="9">
    <source>
        <dbReference type="Google" id="ProtNLM"/>
    </source>
</evidence>
<evidence type="ECO:0000256" key="2">
    <source>
        <dbReference type="ARBA" id="ARBA00023125"/>
    </source>
</evidence>
<reference evidence="7 8" key="1">
    <citation type="submission" date="2016-11" db="EMBL/GenBank/DDBJ databases">
        <title>Paenibacillus species isolates.</title>
        <authorList>
            <person name="Beno S.M."/>
        </authorList>
    </citation>
    <scope>NUCLEOTIDE SEQUENCE [LARGE SCALE GENOMIC DNA]</scope>
    <source>
        <strain evidence="7 8">FSL F4-0100</strain>
    </source>
</reference>
<evidence type="ECO:0000256" key="4">
    <source>
        <dbReference type="ARBA" id="ARBA00023163"/>
    </source>
</evidence>
<keyword evidence="1" id="KW-0805">Transcription regulation</keyword>
<dbReference type="GO" id="GO:0005829">
    <property type="term" value="C:cytosol"/>
    <property type="evidence" value="ECO:0007669"/>
    <property type="project" value="TreeGrafter"/>
</dbReference>
<gene>
    <name evidence="7" type="ORF">BK123_02540</name>
</gene>
<dbReference type="EMBL" id="MRTF01000001">
    <property type="protein sequence ID" value="OME96483.1"/>
    <property type="molecule type" value="Genomic_DNA"/>
</dbReference>
<keyword evidence="4" id="KW-0804">Transcription</keyword>
<name>A0A1R1B8N4_PAELA</name>
<evidence type="ECO:0000313" key="7">
    <source>
        <dbReference type="EMBL" id="OME96483.1"/>
    </source>
</evidence>
<dbReference type="Pfam" id="PF00027">
    <property type="entry name" value="cNMP_binding"/>
    <property type="match status" value="1"/>
</dbReference>
<dbReference type="Pfam" id="PF13545">
    <property type="entry name" value="HTH_Crp_2"/>
    <property type="match status" value="1"/>
</dbReference>
<dbReference type="InterPro" id="IPR050397">
    <property type="entry name" value="Env_Response_Regulators"/>
</dbReference>
<dbReference type="PANTHER" id="PTHR24567">
    <property type="entry name" value="CRP FAMILY TRANSCRIPTIONAL REGULATORY PROTEIN"/>
    <property type="match status" value="1"/>
</dbReference>
<dbReference type="InterPro" id="IPR000595">
    <property type="entry name" value="cNMP-bd_dom"/>
</dbReference>
<proteinExistence type="predicted"/>
<dbReference type="PANTHER" id="PTHR24567:SF74">
    <property type="entry name" value="HTH-TYPE TRANSCRIPTIONAL REGULATOR ARCR"/>
    <property type="match status" value="1"/>
</dbReference>
<dbReference type="CDD" id="cd00038">
    <property type="entry name" value="CAP_ED"/>
    <property type="match status" value="1"/>
</dbReference>
<protein>
    <recommendedName>
        <fullName evidence="9">Crp/Fnr family transcriptional regulator</fullName>
    </recommendedName>
</protein>
<evidence type="ECO:0000259" key="5">
    <source>
        <dbReference type="PROSITE" id="PS50042"/>
    </source>
</evidence>